<sequence length="758" mass="81602">MHLHVCHQLLPLQEAAVALVALVHNAVQGQVAPQCLGVGHLGPADLTDVRQFWVDALNVVPAGSRLHEEQPTMLALVLVALRLHVLHKGGKQAEPAVAHPAAVVARLRPVVLLLHPHVFVGVLGAQEVVLEVVVVVEDHVAHGAKAVRLLVVTQRVALEGPWAGEGLAAGRHNALEPLLQPVQVVHVQVVQGVALDHRVAHVAVVPHLGGKAELQQLGVRWHVRRVQVPGLACAGAVLGGSRFRGGGFSLFRGNRGGCEVGFLCLLLRGNGCVLRSSSGGLSFRARGLRDAVHCSLLGQLGLAAVRDRHAEQTALHVLVGEVRQAALHPAHVHVVLVHLARLWAGKAHAAQEAGARRRGVHGVLLAARLQAPRGLRGLRRSSHCTGPTPLLRRRLLLLPHGHVNPVRHVLLDILLSAEGEGAVVALVEKVCLRPGHYRSGHRARAPALPLVPPEERAAADVPHQVLGVATRLQALGARPRLRSGLDSVREQDVLVQPLPAVHIHRAHRALQVGARLVLQVALLDVEAQPPRARGAVAAVAARIRLHAVGRLHVAVVLLKVPRRKRADAAVELRRQLRHRRLRHQPHRLGVHLWVVVTHLGEGAEREVTETAGRVEGGVFRDVRRHADKHHRLAELRLGTVHCNLVDDVVVLLQVHGEAEDVLRLAEQALQACVVRGENLTEEEHADERVGVLGLGEGQFALHQLHCVGQFEGVGVVHRIVGALLQAHLSAAPPSSPGRQQRARAGARGARRHSGRRVQ</sequence>
<proteinExistence type="predicted"/>
<evidence type="ECO:0000256" key="1">
    <source>
        <dbReference type="SAM" id="MobiDB-lite"/>
    </source>
</evidence>
<name>A0A6B0VFI1_IXORI</name>
<feature type="region of interest" description="Disordered" evidence="1">
    <location>
        <begin position="730"/>
        <end position="758"/>
    </location>
</feature>
<feature type="compositionally biased region" description="Low complexity" evidence="1">
    <location>
        <begin position="737"/>
        <end position="747"/>
    </location>
</feature>
<feature type="compositionally biased region" description="Basic residues" evidence="1">
    <location>
        <begin position="748"/>
        <end position="758"/>
    </location>
</feature>
<evidence type="ECO:0000313" key="2">
    <source>
        <dbReference type="EMBL" id="MXV00585.1"/>
    </source>
</evidence>
<dbReference type="EMBL" id="GIFC01018501">
    <property type="protein sequence ID" value="MXV00585.1"/>
    <property type="molecule type" value="Transcribed_RNA"/>
</dbReference>
<protein>
    <submittedName>
        <fullName evidence="2">Uncharacterized protein</fullName>
    </submittedName>
</protein>
<dbReference type="AlphaFoldDB" id="A0A6B0VFI1"/>
<organism evidence="2">
    <name type="scientific">Ixodes ricinus</name>
    <name type="common">Common tick</name>
    <name type="synonym">Acarus ricinus</name>
    <dbReference type="NCBI Taxonomy" id="34613"/>
    <lineage>
        <taxon>Eukaryota</taxon>
        <taxon>Metazoa</taxon>
        <taxon>Ecdysozoa</taxon>
        <taxon>Arthropoda</taxon>
        <taxon>Chelicerata</taxon>
        <taxon>Arachnida</taxon>
        <taxon>Acari</taxon>
        <taxon>Parasitiformes</taxon>
        <taxon>Ixodida</taxon>
        <taxon>Ixodoidea</taxon>
        <taxon>Ixodidae</taxon>
        <taxon>Ixodinae</taxon>
        <taxon>Ixodes</taxon>
    </lineage>
</organism>
<accession>A0A6B0VFI1</accession>
<reference evidence="2" key="1">
    <citation type="submission" date="2019-12" db="EMBL/GenBank/DDBJ databases">
        <title>An insight into the sialome of adult female Ixodes ricinus ticks feeding for 6 days.</title>
        <authorList>
            <person name="Perner J."/>
            <person name="Ribeiro J.M.C."/>
        </authorList>
    </citation>
    <scope>NUCLEOTIDE SEQUENCE</scope>
    <source>
        <strain evidence="2">Semi-engorged</strain>
        <tissue evidence="2">Salivary glands</tissue>
    </source>
</reference>